<dbReference type="RefSeq" id="WP_103955571.1">
    <property type="nucleotide sequence ID" value="NZ_FNVT01000002.1"/>
</dbReference>
<evidence type="ECO:0000313" key="2">
    <source>
        <dbReference type="EMBL" id="SEG42237.1"/>
    </source>
</evidence>
<dbReference type="NCBIfam" id="TIGR00654">
    <property type="entry name" value="PhzF_family"/>
    <property type="match status" value="1"/>
</dbReference>
<name>A0A1H6A2P8_9ACTN</name>
<evidence type="ECO:0000256" key="1">
    <source>
        <dbReference type="PIRSR" id="PIRSR016184-1"/>
    </source>
</evidence>
<dbReference type="OrthoDB" id="9788221at2"/>
<evidence type="ECO:0000313" key="3">
    <source>
        <dbReference type="Proteomes" id="UP000236732"/>
    </source>
</evidence>
<dbReference type="Gene3D" id="3.10.310.10">
    <property type="entry name" value="Diaminopimelate Epimerase, Chain A, domain 1"/>
    <property type="match status" value="2"/>
</dbReference>
<dbReference type="EMBL" id="FNVT01000002">
    <property type="protein sequence ID" value="SEG42237.1"/>
    <property type="molecule type" value="Genomic_DNA"/>
</dbReference>
<reference evidence="2 3" key="1">
    <citation type="submission" date="2016-10" db="EMBL/GenBank/DDBJ databases">
        <authorList>
            <person name="de Groot N.N."/>
        </authorList>
    </citation>
    <scope>NUCLEOTIDE SEQUENCE [LARGE SCALE GENOMIC DNA]</scope>
    <source>
        <strain evidence="2 3">CGMCC 4.7037</strain>
    </source>
</reference>
<dbReference type="InterPro" id="IPR003719">
    <property type="entry name" value="Phenazine_PhzF-like"/>
</dbReference>
<dbReference type="Proteomes" id="UP000236732">
    <property type="component" value="Unassembled WGS sequence"/>
</dbReference>
<protein>
    <submittedName>
        <fullName evidence="2">Phenazine biosynthesis protein PhzF family</fullName>
    </submittedName>
</protein>
<dbReference type="GO" id="GO:0016853">
    <property type="term" value="F:isomerase activity"/>
    <property type="evidence" value="ECO:0007669"/>
    <property type="project" value="TreeGrafter"/>
</dbReference>
<keyword evidence="3" id="KW-1185">Reference proteome</keyword>
<dbReference type="SUPFAM" id="SSF54506">
    <property type="entry name" value="Diaminopimelate epimerase-like"/>
    <property type="match status" value="1"/>
</dbReference>
<feature type="active site" evidence="1">
    <location>
        <position position="46"/>
    </location>
</feature>
<gene>
    <name evidence="2" type="ORF">SAMN05444920_102968</name>
</gene>
<dbReference type="PANTHER" id="PTHR13774:SF32">
    <property type="entry name" value="ANTISENSE-ENHANCING SEQUENCE 1"/>
    <property type="match status" value="1"/>
</dbReference>
<accession>A0A1H6A2P8</accession>
<organism evidence="2 3">
    <name type="scientific">Nonomuraea solani</name>
    <dbReference type="NCBI Taxonomy" id="1144553"/>
    <lineage>
        <taxon>Bacteria</taxon>
        <taxon>Bacillati</taxon>
        <taxon>Actinomycetota</taxon>
        <taxon>Actinomycetes</taxon>
        <taxon>Streptosporangiales</taxon>
        <taxon>Streptosporangiaceae</taxon>
        <taxon>Nonomuraea</taxon>
    </lineage>
</organism>
<dbReference type="PANTHER" id="PTHR13774">
    <property type="entry name" value="PHENAZINE BIOSYNTHESIS PROTEIN"/>
    <property type="match status" value="1"/>
</dbReference>
<dbReference type="AlphaFoldDB" id="A0A1H6A2P8"/>
<dbReference type="PIRSF" id="PIRSF016184">
    <property type="entry name" value="PhzC_PhzF"/>
    <property type="match status" value="1"/>
</dbReference>
<sequence length="276" mass="29247">MLRRFTQVDVFPSGPYLGNALAVVLDSEGLSTEDMQRFARWTNLAETTFLLPPSTPEADYRVRIFTTESELPFAGHPTLGTCHAWLESGGRPRKDGEVIQECGAGLVPLRMTDDGPAFQAPPLMRSGPVAEELLERIAASLGIGRGDIVGAEWADNGPGWIGVLLADAATVLALRPGAVPHEVGVVGPYPAGSPYAFEVRAFIAHEGATTEDPVTGSLNASLGQWLLRTGRATSPYVVSQGTAIDRAGRIHVSADPEGNVWVAGAVRTCVNGHVEL</sequence>
<dbReference type="Pfam" id="PF02567">
    <property type="entry name" value="PhzC-PhzF"/>
    <property type="match status" value="1"/>
</dbReference>
<dbReference type="GO" id="GO:0005737">
    <property type="term" value="C:cytoplasm"/>
    <property type="evidence" value="ECO:0007669"/>
    <property type="project" value="TreeGrafter"/>
</dbReference>
<proteinExistence type="predicted"/>